<dbReference type="GO" id="GO:0000150">
    <property type="term" value="F:DNA strand exchange activity"/>
    <property type="evidence" value="ECO:0007669"/>
    <property type="project" value="InterPro"/>
</dbReference>
<proteinExistence type="predicted"/>
<dbReference type="InterPro" id="IPR006119">
    <property type="entry name" value="Resolv_N"/>
</dbReference>
<evidence type="ECO:0000313" key="4">
    <source>
        <dbReference type="Proteomes" id="UP000223071"/>
    </source>
</evidence>
<dbReference type="Proteomes" id="UP000223071">
    <property type="component" value="Unassembled WGS sequence"/>
</dbReference>
<comment type="caution">
    <text evidence="3">The sequence shown here is derived from an EMBL/GenBank/DDBJ whole genome shotgun (WGS) entry which is preliminary data.</text>
</comment>
<evidence type="ECO:0000259" key="2">
    <source>
        <dbReference type="PROSITE" id="PS51737"/>
    </source>
</evidence>
<dbReference type="EMBL" id="PDJQ01000001">
    <property type="protein sequence ID" value="PFG74238.1"/>
    <property type="molecule type" value="Genomic_DNA"/>
</dbReference>
<dbReference type="InterPro" id="IPR050639">
    <property type="entry name" value="SSR_resolvase"/>
</dbReference>
<feature type="coiled-coil region" evidence="1">
    <location>
        <begin position="350"/>
        <end position="436"/>
    </location>
</feature>
<dbReference type="Pfam" id="PF07508">
    <property type="entry name" value="Recombinase"/>
    <property type="match status" value="1"/>
</dbReference>
<dbReference type="PANTHER" id="PTHR30461:SF23">
    <property type="entry name" value="DNA RECOMBINASE-RELATED"/>
    <property type="match status" value="1"/>
</dbReference>
<reference evidence="3 4" key="1">
    <citation type="submission" date="2017-09" db="EMBL/GenBank/DDBJ databases">
        <title>Sequencing the genomes of two abundant thermophiles in Great Basin hot springs: Thermocrinis jamiesonii and novel Chloroflexi Thermoflexus hugenholtzii.</title>
        <authorList>
            <person name="Hedlund B."/>
        </authorList>
    </citation>
    <scope>NUCLEOTIDE SEQUENCE [LARGE SCALE GENOMIC DNA]</scope>
    <source>
        <strain evidence="3 4">G233</strain>
    </source>
</reference>
<dbReference type="InterPro" id="IPR025827">
    <property type="entry name" value="Zn_ribbon_recom_dom"/>
</dbReference>
<dbReference type="AlphaFoldDB" id="A0A2A9HEL2"/>
<dbReference type="Gene3D" id="3.90.1750.20">
    <property type="entry name" value="Putative Large Serine Recombinase, Chain B, Domain 2"/>
    <property type="match status" value="1"/>
</dbReference>
<evidence type="ECO:0000256" key="1">
    <source>
        <dbReference type="SAM" id="Coils"/>
    </source>
</evidence>
<dbReference type="InterPro" id="IPR011109">
    <property type="entry name" value="DNA_bind_recombinase_dom"/>
</dbReference>
<evidence type="ECO:0000313" key="3">
    <source>
        <dbReference type="EMBL" id="PFG74238.1"/>
    </source>
</evidence>
<name>A0A2A9HEL2_TEPT2</name>
<dbReference type="GO" id="GO:0003677">
    <property type="term" value="F:DNA binding"/>
    <property type="evidence" value="ECO:0007669"/>
    <property type="project" value="InterPro"/>
</dbReference>
<keyword evidence="1" id="KW-0175">Coiled coil</keyword>
<keyword evidence="4" id="KW-1185">Reference proteome</keyword>
<dbReference type="Pfam" id="PF13408">
    <property type="entry name" value="Zn_ribbon_recom"/>
    <property type="match status" value="1"/>
</dbReference>
<protein>
    <submittedName>
        <fullName evidence="3">DNA invertase Pin-like site-specific DNA recombinase</fullName>
    </submittedName>
</protein>
<gene>
    <name evidence="3" type="ORF">A9A59_1451</name>
</gene>
<dbReference type="InterPro" id="IPR038109">
    <property type="entry name" value="DNA_bind_recomb_sf"/>
</dbReference>
<dbReference type="PROSITE" id="PS51737">
    <property type="entry name" value="RECOMBINASE_DNA_BIND"/>
    <property type="match status" value="1"/>
</dbReference>
<dbReference type="SMART" id="SM00857">
    <property type="entry name" value="Resolvase"/>
    <property type="match status" value="1"/>
</dbReference>
<feature type="domain" description="Recombinase" evidence="2">
    <location>
        <begin position="147"/>
        <end position="253"/>
    </location>
</feature>
<accession>A0A2A9HEL2</accession>
<sequence length="469" mass="53081">MQAIGYFSATARRNGQKRSIGEQNRAFLDFCQRSGYEVIATFADPEEASTAGFDQLLDFLGRPDKAFTVVVIDALSALGPDLGVAALRLLELENAGAAVLLSANGADAFKALVDTWAERGEGTPISERVRSAMRRKAVRGEVLGRPPYGYRVGPRRKLELVPEEAVVVRYIFRLYLQENLGIRKIAGRLNEENIPTRRGGRWSMVTVRDILRNRAYLGHYSRFGTTVTGTHPALVSPEDFRRVQDRLQSRHAPARQRTVTPFLLSGLVFCARCGNKMIGVSRRQTWLTRSGDTRSATYRYYQCESRTNQSACGYNTRRAADLEACVREKLASDDHPGPRVRVAGNVDSYALELMSQLDRIESRIKRNRRQVEELVADAAHGHISIERMKALGVELAEEHRQLTAELSAARERIHAHESEAERRRHLELQRERLLREWDALPFDDLQAALRDVVDRIEVDGDDVRVYRRV</sequence>
<dbReference type="RefSeq" id="WP_098503638.1">
    <property type="nucleotide sequence ID" value="NZ_PDJQ01000001.1"/>
</dbReference>
<organism evidence="3 4">
    <name type="scientific">Tepidiforma thermophila (strain KCTC 52669 / CGMCC 1.13589 / G233)</name>
    <dbReference type="NCBI Taxonomy" id="2761530"/>
    <lineage>
        <taxon>Bacteria</taxon>
        <taxon>Bacillati</taxon>
        <taxon>Chloroflexota</taxon>
        <taxon>Tepidiformia</taxon>
        <taxon>Tepidiformales</taxon>
        <taxon>Tepidiformaceae</taxon>
        <taxon>Tepidiforma</taxon>
    </lineage>
</organism>
<dbReference type="PANTHER" id="PTHR30461">
    <property type="entry name" value="DNA-INVERTASE FROM LAMBDOID PROPHAGE"/>
    <property type="match status" value="1"/>
</dbReference>